<dbReference type="CDD" id="cd17316">
    <property type="entry name" value="MFS_SV2_like"/>
    <property type="match status" value="1"/>
</dbReference>
<protein>
    <recommendedName>
        <fullName evidence="7">Major facilitator superfamily (MFS) profile domain-containing protein</fullName>
    </recommendedName>
</protein>
<feature type="compositionally biased region" description="Low complexity" evidence="5">
    <location>
        <begin position="479"/>
        <end position="488"/>
    </location>
</feature>
<dbReference type="FunFam" id="1.20.1250.20:FF:000340">
    <property type="entry name" value="MFS transporter, SHS family, lactate transporter"/>
    <property type="match status" value="1"/>
</dbReference>
<dbReference type="OrthoDB" id="5296287at2759"/>
<proteinExistence type="predicted"/>
<sequence>MSFIQNTFRGLPRLPNKQERAANRPRPPWQICRELSARHYMYFCVGFLAWVIDAFDFFAVSVTLTRLSVQFDGRSITDLTESITLTLLFRSVGALGFGLLTDRFGRRWPLTANLVCIALLALGTAFVQTFQAFLAVRAFFGIMMGGIYGMATATALENMPSEARGLFSGILQQGYAIGYLIAASLNLSLVAKTDDWRSIFYFGACLSFLIAILRALCPESPVFLEARKQAQINAGDSSGRSAGKVYLDSLTAAVKQYWGRFVFAILLMTGFNFLSHGSQGRQLLYCKSTQVSSVFSPLKPDLYPTYAQITKGMSKHQASLLTIIGNCGAITGGILGGWSSQFLGRRLAIIAMCIWTGAFIPLWILPTSFSGLALGAFFLQFGVQGAWGVVPIYLSEIAPPACLAIFTGLTYQLGNMISAASTQIEARAGELHRVVINGTEVEDYTVVQAALIGTVAGYIIIMTCFGKEYRGVDLVTGAPTSEDTTPTVTDEETLAKIEKEKP</sequence>
<reference evidence="10 11" key="1">
    <citation type="submission" date="2019-05" db="EMBL/GenBank/DDBJ databases">
        <title>Emergence of the Ug99 lineage of the wheat stem rust pathogen through somatic hybridization.</title>
        <authorList>
            <person name="Li F."/>
            <person name="Upadhyaya N.M."/>
            <person name="Sperschneider J."/>
            <person name="Matny O."/>
            <person name="Nguyen-Phuc H."/>
            <person name="Mago R."/>
            <person name="Raley C."/>
            <person name="Miller M.E."/>
            <person name="Silverstein K.A.T."/>
            <person name="Henningsen E."/>
            <person name="Hirsch C.D."/>
            <person name="Visser B."/>
            <person name="Pretorius Z.A."/>
            <person name="Steffenson B.J."/>
            <person name="Schwessinger B."/>
            <person name="Dodds P.N."/>
            <person name="Figueroa M."/>
        </authorList>
    </citation>
    <scope>NUCLEOTIDE SEQUENCE [LARGE SCALE GENOMIC DNA]</scope>
    <source>
        <strain evidence="9">21-0</strain>
        <strain evidence="8 11">Ug99</strain>
    </source>
</reference>
<dbReference type="EMBL" id="VDEP01000340">
    <property type="protein sequence ID" value="KAA1100566.1"/>
    <property type="molecule type" value="Genomic_DNA"/>
</dbReference>
<name>A0A5B0QA39_PUCGR</name>
<evidence type="ECO:0000256" key="3">
    <source>
        <dbReference type="ARBA" id="ARBA00022989"/>
    </source>
</evidence>
<feature type="transmembrane region" description="Helical" evidence="6">
    <location>
        <begin position="257"/>
        <end position="275"/>
    </location>
</feature>
<evidence type="ECO:0000259" key="7">
    <source>
        <dbReference type="PROSITE" id="PS50850"/>
    </source>
</evidence>
<gene>
    <name evidence="9" type="ORF">PGT21_008141</name>
    <name evidence="8" type="ORF">PGTUg99_023151</name>
</gene>
<dbReference type="Gene3D" id="1.20.1250.20">
    <property type="entry name" value="MFS general substrate transporter like domains"/>
    <property type="match status" value="2"/>
</dbReference>
<feature type="transmembrane region" description="Helical" evidence="6">
    <location>
        <begin position="318"/>
        <end position="335"/>
    </location>
</feature>
<keyword evidence="4 6" id="KW-0472">Membrane</keyword>
<keyword evidence="2 6" id="KW-0812">Transmembrane</keyword>
<evidence type="ECO:0000256" key="5">
    <source>
        <dbReference type="SAM" id="MobiDB-lite"/>
    </source>
</evidence>
<keyword evidence="3 6" id="KW-1133">Transmembrane helix</keyword>
<feature type="domain" description="Major facilitator superfamily (MFS) profile" evidence="7">
    <location>
        <begin position="42"/>
        <end position="469"/>
    </location>
</feature>
<dbReference type="SUPFAM" id="SSF103473">
    <property type="entry name" value="MFS general substrate transporter"/>
    <property type="match status" value="1"/>
</dbReference>
<dbReference type="InterPro" id="IPR005828">
    <property type="entry name" value="MFS_sugar_transport-like"/>
</dbReference>
<evidence type="ECO:0000313" key="11">
    <source>
        <dbReference type="Proteomes" id="UP000325313"/>
    </source>
</evidence>
<feature type="region of interest" description="Disordered" evidence="5">
    <location>
        <begin position="478"/>
        <end position="502"/>
    </location>
</feature>
<evidence type="ECO:0000313" key="9">
    <source>
        <dbReference type="EMBL" id="KAA1110047.1"/>
    </source>
</evidence>
<comment type="caution">
    <text evidence="9">The sequence shown here is derived from an EMBL/GenBank/DDBJ whole genome shotgun (WGS) entry which is preliminary data.</text>
</comment>
<dbReference type="Proteomes" id="UP000325313">
    <property type="component" value="Unassembled WGS sequence"/>
</dbReference>
<dbReference type="GO" id="GO:0005886">
    <property type="term" value="C:plasma membrane"/>
    <property type="evidence" value="ECO:0007669"/>
    <property type="project" value="TreeGrafter"/>
</dbReference>
<dbReference type="Proteomes" id="UP000324748">
    <property type="component" value="Unassembled WGS sequence"/>
</dbReference>
<organism evidence="9 10">
    <name type="scientific">Puccinia graminis f. sp. tritici</name>
    <dbReference type="NCBI Taxonomy" id="56615"/>
    <lineage>
        <taxon>Eukaryota</taxon>
        <taxon>Fungi</taxon>
        <taxon>Dikarya</taxon>
        <taxon>Basidiomycota</taxon>
        <taxon>Pucciniomycotina</taxon>
        <taxon>Pucciniomycetes</taxon>
        <taxon>Pucciniales</taxon>
        <taxon>Pucciniaceae</taxon>
        <taxon>Puccinia</taxon>
    </lineage>
</organism>
<evidence type="ECO:0000256" key="6">
    <source>
        <dbReference type="SAM" id="Phobius"/>
    </source>
</evidence>
<dbReference type="FunFam" id="1.20.1250.20:FF:000336">
    <property type="entry name" value="MFS transporter"/>
    <property type="match status" value="1"/>
</dbReference>
<evidence type="ECO:0000256" key="2">
    <source>
        <dbReference type="ARBA" id="ARBA00022692"/>
    </source>
</evidence>
<dbReference type="PANTHER" id="PTHR23508:SF10">
    <property type="entry name" value="CARBOXYLIC ACID TRANSPORTER PROTEIN HOMOLOG"/>
    <property type="match status" value="1"/>
</dbReference>
<feature type="transmembrane region" description="Helical" evidence="6">
    <location>
        <begin position="133"/>
        <end position="153"/>
    </location>
</feature>
<dbReference type="GO" id="GO:0035879">
    <property type="term" value="P:plasma membrane lactate transport"/>
    <property type="evidence" value="ECO:0007669"/>
    <property type="project" value="TreeGrafter"/>
</dbReference>
<feature type="transmembrane region" description="Helical" evidence="6">
    <location>
        <begin position="108"/>
        <end position="127"/>
    </location>
</feature>
<feature type="transmembrane region" description="Helical" evidence="6">
    <location>
        <begin position="40"/>
        <end position="62"/>
    </location>
</feature>
<dbReference type="Pfam" id="PF00083">
    <property type="entry name" value="Sugar_tr"/>
    <property type="match status" value="2"/>
</dbReference>
<evidence type="ECO:0000313" key="10">
    <source>
        <dbReference type="Proteomes" id="UP000324748"/>
    </source>
</evidence>
<dbReference type="PANTHER" id="PTHR23508">
    <property type="entry name" value="CARBOXYLIC ACID TRANSPORTER PROTEIN HOMOLOG"/>
    <property type="match status" value="1"/>
</dbReference>
<feature type="transmembrane region" description="Helical" evidence="6">
    <location>
        <begin position="165"/>
        <end position="187"/>
    </location>
</feature>
<accession>A0A5B0QA39</accession>
<keyword evidence="10" id="KW-1185">Reference proteome</keyword>
<evidence type="ECO:0000256" key="4">
    <source>
        <dbReference type="ARBA" id="ARBA00023136"/>
    </source>
</evidence>
<comment type="subcellular location">
    <subcellularLocation>
        <location evidence="1">Membrane</location>
        <topology evidence="1">Multi-pass membrane protein</topology>
    </subcellularLocation>
</comment>
<evidence type="ECO:0000256" key="1">
    <source>
        <dbReference type="ARBA" id="ARBA00004141"/>
    </source>
</evidence>
<evidence type="ECO:0000313" key="8">
    <source>
        <dbReference type="EMBL" id="KAA1100566.1"/>
    </source>
</evidence>
<dbReference type="PROSITE" id="PS50850">
    <property type="entry name" value="MFS"/>
    <property type="match status" value="1"/>
</dbReference>
<dbReference type="InterPro" id="IPR036259">
    <property type="entry name" value="MFS_trans_sf"/>
</dbReference>
<dbReference type="AlphaFoldDB" id="A0A5B0QA39"/>
<feature type="transmembrane region" description="Helical" evidence="6">
    <location>
        <begin position="444"/>
        <end position="465"/>
    </location>
</feature>
<feature type="compositionally biased region" description="Basic and acidic residues" evidence="5">
    <location>
        <begin position="493"/>
        <end position="502"/>
    </location>
</feature>
<feature type="transmembrane region" description="Helical" evidence="6">
    <location>
        <begin position="199"/>
        <end position="217"/>
    </location>
</feature>
<dbReference type="InterPro" id="IPR020846">
    <property type="entry name" value="MFS_dom"/>
</dbReference>
<dbReference type="GO" id="GO:0015355">
    <property type="term" value="F:secondary active monocarboxylate transmembrane transporter activity"/>
    <property type="evidence" value="ECO:0007669"/>
    <property type="project" value="TreeGrafter"/>
</dbReference>
<dbReference type="EMBL" id="VSWC01000027">
    <property type="protein sequence ID" value="KAA1110047.1"/>
    <property type="molecule type" value="Genomic_DNA"/>
</dbReference>